<protein>
    <submittedName>
        <fullName evidence="1">Uncharacterized protein</fullName>
    </submittedName>
</protein>
<gene>
    <name evidence="1" type="ORF">SAMN04515666_1092</name>
</gene>
<dbReference type="AlphaFoldDB" id="A0A1H7WTN6"/>
<name>A0A1H7WTN6_9HYPH</name>
<sequence>MTTMHMLPFRFPGVLNSQELLVAEAIQARAFAALSAHGVIADGDQDQAKARLGAIVLRLMLDRPGSIGDLSAAAIEAFGSGAESETGSGK</sequence>
<reference evidence="2" key="1">
    <citation type="submission" date="2016-10" db="EMBL/GenBank/DDBJ databases">
        <authorList>
            <person name="Varghese N."/>
            <person name="Submissions S."/>
        </authorList>
    </citation>
    <scope>NUCLEOTIDE SEQUENCE [LARGE SCALE GENOMIC DNA]</scope>
    <source>
        <strain evidence="2">LMG 26383,CCUG 61248,R- 45681</strain>
    </source>
</reference>
<dbReference type="Proteomes" id="UP000199664">
    <property type="component" value="Unassembled WGS sequence"/>
</dbReference>
<keyword evidence="2" id="KW-1185">Reference proteome</keyword>
<dbReference type="EMBL" id="FOAN01000009">
    <property type="protein sequence ID" value="SEM24734.1"/>
    <property type="molecule type" value="Genomic_DNA"/>
</dbReference>
<proteinExistence type="predicted"/>
<evidence type="ECO:0000313" key="2">
    <source>
        <dbReference type="Proteomes" id="UP000199664"/>
    </source>
</evidence>
<accession>A0A1H7WTN6</accession>
<organism evidence="1 2">
    <name type="scientific">Bosea lupini</name>
    <dbReference type="NCBI Taxonomy" id="1036779"/>
    <lineage>
        <taxon>Bacteria</taxon>
        <taxon>Pseudomonadati</taxon>
        <taxon>Pseudomonadota</taxon>
        <taxon>Alphaproteobacteria</taxon>
        <taxon>Hyphomicrobiales</taxon>
        <taxon>Boseaceae</taxon>
        <taxon>Bosea</taxon>
    </lineage>
</organism>
<evidence type="ECO:0000313" key="1">
    <source>
        <dbReference type="EMBL" id="SEM24734.1"/>
    </source>
</evidence>